<dbReference type="GO" id="GO:0000272">
    <property type="term" value="P:polysaccharide catabolic process"/>
    <property type="evidence" value="ECO:0007669"/>
    <property type="project" value="UniProtKB-KW"/>
</dbReference>
<keyword evidence="2" id="KW-0378">Hydrolase</keyword>
<dbReference type="RefSeq" id="WP_120682931.1">
    <property type="nucleotide sequence ID" value="NZ_RBAL01000016.1"/>
</dbReference>
<evidence type="ECO:0000313" key="5">
    <source>
        <dbReference type="Proteomes" id="UP000272474"/>
    </source>
</evidence>
<keyword evidence="2" id="KW-0326">Glycosidase</keyword>
<gene>
    <name evidence="4" type="ORF">D7294_23245</name>
</gene>
<proteinExistence type="inferred from homology"/>
<dbReference type="PANTHER" id="PTHR34002:SF9">
    <property type="entry name" value="XYLOGLUCAN-SPECIFIC ENDO-BETA-1,4-GLUCANASE A"/>
    <property type="match status" value="1"/>
</dbReference>
<name>A0A3A9YRT3_9ACTN</name>
<feature type="chain" id="PRO_5017199558" description="Glycosyl hydrolase family 12" evidence="3">
    <location>
        <begin position="30"/>
        <end position="234"/>
    </location>
</feature>
<dbReference type="GO" id="GO:0008810">
    <property type="term" value="F:cellulase activity"/>
    <property type="evidence" value="ECO:0007669"/>
    <property type="project" value="InterPro"/>
</dbReference>
<dbReference type="SUPFAM" id="SSF49899">
    <property type="entry name" value="Concanavalin A-like lectins/glucanases"/>
    <property type="match status" value="1"/>
</dbReference>
<dbReference type="Proteomes" id="UP000272474">
    <property type="component" value="Unassembled WGS sequence"/>
</dbReference>
<dbReference type="EMBL" id="RBAL01000016">
    <property type="protein sequence ID" value="RKN38752.1"/>
    <property type="molecule type" value="Genomic_DNA"/>
</dbReference>
<protein>
    <recommendedName>
        <fullName evidence="6">Glycosyl hydrolase family 12</fullName>
    </recommendedName>
</protein>
<dbReference type="InterPro" id="IPR002594">
    <property type="entry name" value="GH12"/>
</dbReference>
<dbReference type="PANTHER" id="PTHR34002">
    <property type="entry name" value="BLR1656 PROTEIN"/>
    <property type="match status" value="1"/>
</dbReference>
<keyword evidence="3" id="KW-0732">Signal</keyword>
<dbReference type="Gene3D" id="2.60.120.180">
    <property type="match status" value="1"/>
</dbReference>
<keyword evidence="2" id="KW-0119">Carbohydrate metabolism</keyword>
<dbReference type="InterPro" id="IPR013320">
    <property type="entry name" value="ConA-like_dom_sf"/>
</dbReference>
<dbReference type="InterPro" id="IPR013319">
    <property type="entry name" value="GH11/12"/>
</dbReference>
<dbReference type="Pfam" id="PF01670">
    <property type="entry name" value="Glyco_hydro_12"/>
    <property type="match status" value="1"/>
</dbReference>
<dbReference type="AlphaFoldDB" id="A0A3A9YRT3"/>
<comment type="caution">
    <text evidence="4">The sequence shown here is derived from an EMBL/GenBank/DDBJ whole genome shotgun (WGS) entry which is preliminary data.</text>
</comment>
<evidence type="ECO:0008006" key="6">
    <source>
        <dbReference type="Google" id="ProtNLM"/>
    </source>
</evidence>
<evidence type="ECO:0000256" key="2">
    <source>
        <dbReference type="RuleBase" id="RU361163"/>
    </source>
</evidence>
<accession>A0A3A9YRT3</accession>
<keyword evidence="5" id="KW-1185">Reference proteome</keyword>
<dbReference type="OrthoDB" id="8885070at2"/>
<sequence length="234" mass="24910">MKGRIRTMMLAPALALATVIGFNAGTAQAAAWQSCDQWGNWTDPNGYTVYNNIWGSGAGSQCIAADSGASWTVTADHPNTGGIKSYPNAKRVVGRTIADLSRLTSSYNVTVPSSGAYNTAYDVWDSDYGNEIMLWVNWNGAVGPLGSQVATVSLGGHGWTVYRGSNGSNNVYSFLRQGDSTQGTIDILPILDWITQQGWMSQSEVIGDVQLGYEITSSPGGLTFRTNNFSVTAG</sequence>
<evidence type="ECO:0000256" key="3">
    <source>
        <dbReference type="SAM" id="SignalP"/>
    </source>
</evidence>
<dbReference type="NCBIfam" id="NF004860">
    <property type="entry name" value="PRK06215.1"/>
    <property type="match status" value="1"/>
</dbReference>
<reference evidence="4 5" key="1">
    <citation type="journal article" date="2014" name="Int. J. Syst. Evol. Microbiol.">
        <title>Streptomyces hoynatensis sp. nov., isolated from deep marine sediment.</title>
        <authorList>
            <person name="Veyisoglu A."/>
            <person name="Sahin N."/>
        </authorList>
    </citation>
    <scope>NUCLEOTIDE SEQUENCE [LARGE SCALE GENOMIC DNA]</scope>
    <source>
        <strain evidence="4 5">KCTC 29097</strain>
    </source>
</reference>
<evidence type="ECO:0000256" key="1">
    <source>
        <dbReference type="ARBA" id="ARBA00005519"/>
    </source>
</evidence>
<evidence type="ECO:0000313" key="4">
    <source>
        <dbReference type="EMBL" id="RKN38752.1"/>
    </source>
</evidence>
<organism evidence="4 5">
    <name type="scientific">Streptomyces hoynatensis</name>
    <dbReference type="NCBI Taxonomy" id="1141874"/>
    <lineage>
        <taxon>Bacteria</taxon>
        <taxon>Bacillati</taxon>
        <taxon>Actinomycetota</taxon>
        <taxon>Actinomycetes</taxon>
        <taxon>Kitasatosporales</taxon>
        <taxon>Streptomycetaceae</taxon>
        <taxon>Streptomyces</taxon>
    </lineage>
</organism>
<comment type="similarity">
    <text evidence="1 2">Belongs to the glycosyl hydrolase 12 (cellulase H) family.</text>
</comment>
<keyword evidence="2" id="KW-0624">Polysaccharide degradation</keyword>
<feature type="signal peptide" evidence="3">
    <location>
        <begin position="1"/>
        <end position="29"/>
    </location>
</feature>
<dbReference type="PROSITE" id="PS51257">
    <property type="entry name" value="PROKAR_LIPOPROTEIN"/>
    <property type="match status" value="1"/>
</dbReference>